<sequence length="151" mass="14831">MANFELQTKWFGEDQPNNTNSATADIGSGGDGTVTTTVDDYGTEGNDYTITVVEGIDGGALSAALVGTDITVTLGMSADSVSATNVVEAASAGSDTLTTTALPASTGVSANALSIDLVTAAPPVKATAPDSPVAIAAVSQFPPAAHVNAVT</sequence>
<feature type="region of interest" description="Disordered" evidence="1">
    <location>
        <begin position="1"/>
        <end position="31"/>
    </location>
</feature>
<evidence type="ECO:0000256" key="1">
    <source>
        <dbReference type="SAM" id="MobiDB-lite"/>
    </source>
</evidence>
<comment type="caution">
    <text evidence="2">The sequence shown here is derived from an EMBL/GenBank/DDBJ whole genome shotgun (WGS) entry which is preliminary data.</text>
</comment>
<protein>
    <submittedName>
        <fullName evidence="2">Uncharacterized protein</fullName>
    </submittedName>
</protein>
<feature type="non-terminal residue" evidence="2">
    <location>
        <position position="151"/>
    </location>
</feature>
<organism evidence="2">
    <name type="scientific">marine sediment metagenome</name>
    <dbReference type="NCBI Taxonomy" id="412755"/>
    <lineage>
        <taxon>unclassified sequences</taxon>
        <taxon>metagenomes</taxon>
        <taxon>ecological metagenomes</taxon>
    </lineage>
</organism>
<gene>
    <name evidence="2" type="ORF">S01H4_60628</name>
</gene>
<name>X1DKX5_9ZZZZ</name>
<evidence type="ECO:0000313" key="2">
    <source>
        <dbReference type="EMBL" id="GAH05664.1"/>
    </source>
</evidence>
<reference evidence="2" key="1">
    <citation type="journal article" date="2014" name="Front. Microbiol.">
        <title>High frequency of phylogenetically diverse reductive dehalogenase-homologous genes in deep subseafloor sedimentary metagenomes.</title>
        <authorList>
            <person name="Kawai M."/>
            <person name="Futagami T."/>
            <person name="Toyoda A."/>
            <person name="Takaki Y."/>
            <person name="Nishi S."/>
            <person name="Hori S."/>
            <person name="Arai W."/>
            <person name="Tsubouchi T."/>
            <person name="Morono Y."/>
            <person name="Uchiyama I."/>
            <person name="Ito T."/>
            <person name="Fujiyama A."/>
            <person name="Inagaki F."/>
            <person name="Takami H."/>
        </authorList>
    </citation>
    <scope>NUCLEOTIDE SEQUENCE</scope>
    <source>
        <strain evidence="2">Expedition CK06-06</strain>
    </source>
</reference>
<dbReference type="AlphaFoldDB" id="X1DKX5"/>
<accession>X1DKX5</accession>
<dbReference type="EMBL" id="BART01035792">
    <property type="protein sequence ID" value="GAH05664.1"/>
    <property type="molecule type" value="Genomic_DNA"/>
</dbReference>
<proteinExistence type="predicted"/>